<evidence type="ECO:0000256" key="6">
    <source>
        <dbReference type="ARBA" id="ARBA00022692"/>
    </source>
</evidence>
<keyword evidence="8" id="KW-1133">Transmembrane helix</keyword>
<dbReference type="GO" id="GO:0098797">
    <property type="term" value="C:plasma membrane protein complex"/>
    <property type="evidence" value="ECO:0007669"/>
    <property type="project" value="TreeGrafter"/>
</dbReference>
<evidence type="ECO:0000256" key="7">
    <source>
        <dbReference type="ARBA" id="ARBA00022927"/>
    </source>
</evidence>
<keyword evidence="7" id="KW-0653">Protein transport</keyword>
<dbReference type="InterPro" id="IPR051045">
    <property type="entry name" value="TonB-dependent_transducer"/>
</dbReference>
<feature type="domain" description="TonB C-terminal" evidence="11">
    <location>
        <begin position="181"/>
        <end position="272"/>
    </location>
</feature>
<dbReference type="OrthoDB" id="7932126at2"/>
<feature type="compositionally biased region" description="Basic and acidic residues" evidence="10">
    <location>
        <begin position="126"/>
        <end position="149"/>
    </location>
</feature>
<evidence type="ECO:0000313" key="13">
    <source>
        <dbReference type="Proteomes" id="UP000095042"/>
    </source>
</evidence>
<dbReference type="Gene3D" id="3.30.1150.10">
    <property type="match status" value="1"/>
</dbReference>
<accession>A0A1E3WEA6</accession>
<gene>
    <name evidence="12" type="ORF">AUC71_05690</name>
</gene>
<keyword evidence="9" id="KW-0472">Membrane</keyword>
<dbReference type="GO" id="GO:0015031">
    <property type="term" value="P:protein transport"/>
    <property type="evidence" value="ECO:0007669"/>
    <property type="project" value="UniProtKB-KW"/>
</dbReference>
<evidence type="ECO:0000256" key="1">
    <source>
        <dbReference type="ARBA" id="ARBA00004383"/>
    </source>
</evidence>
<keyword evidence="5" id="KW-0997">Cell inner membrane</keyword>
<evidence type="ECO:0000256" key="2">
    <source>
        <dbReference type="ARBA" id="ARBA00006555"/>
    </source>
</evidence>
<dbReference type="Proteomes" id="UP000095042">
    <property type="component" value="Unassembled WGS sequence"/>
</dbReference>
<dbReference type="GO" id="GO:0055085">
    <property type="term" value="P:transmembrane transport"/>
    <property type="evidence" value="ECO:0007669"/>
    <property type="project" value="InterPro"/>
</dbReference>
<dbReference type="PROSITE" id="PS52015">
    <property type="entry name" value="TONB_CTD"/>
    <property type="match status" value="1"/>
</dbReference>
<evidence type="ECO:0000256" key="5">
    <source>
        <dbReference type="ARBA" id="ARBA00022519"/>
    </source>
</evidence>
<keyword evidence="6" id="KW-0812">Transmembrane</keyword>
<keyword evidence="4" id="KW-1003">Cell membrane</keyword>
<evidence type="ECO:0000256" key="8">
    <source>
        <dbReference type="ARBA" id="ARBA00022989"/>
    </source>
</evidence>
<dbReference type="SUPFAM" id="SSF74653">
    <property type="entry name" value="TolA/TonB C-terminal domain"/>
    <property type="match status" value="1"/>
</dbReference>
<feature type="compositionally biased region" description="Basic and acidic residues" evidence="10">
    <location>
        <begin position="88"/>
        <end position="102"/>
    </location>
</feature>
<reference evidence="12 13" key="1">
    <citation type="journal article" date="2016" name="Environ. Microbiol.">
        <title>New Methyloceanibacter diversity from North Sea sediments includes methanotroph containing solely the soluble methane monooxygenase.</title>
        <authorList>
            <person name="Vekeman B."/>
            <person name="Kerckhof F.M."/>
            <person name="Cremers G."/>
            <person name="de Vos P."/>
            <person name="Vandamme P."/>
            <person name="Boon N."/>
            <person name="Op den Camp H.J."/>
            <person name="Heylen K."/>
        </authorList>
    </citation>
    <scope>NUCLEOTIDE SEQUENCE [LARGE SCALE GENOMIC DNA]</scope>
    <source>
        <strain evidence="12 13">R-67177</strain>
    </source>
</reference>
<keyword evidence="3" id="KW-0813">Transport</keyword>
<dbReference type="Pfam" id="PF13103">
    <property type="entry name" value="TonB_2"/>
    <property type="match status" value="1"/>
</dbReference>
<dbReference type="InterPro" id="IPR006260">
    <property type="entry name" value="TonB/TolA_C"/>
</dbReference>
<protein>
    <recommendedName>
        <fullName evidence="11">TonB C-terminal domain-containing protein</fullName>
    </recommendedName>
</protein>
<dbReference type="AlphaFoldDB" id="A0A1E3WEA6"/>
<comment type="similarity">
    <text evidence="2">Belongs to the TonB family.</text>
</comment>
<dbReference type="NCBIfam" id="TIGR01352">
    <property type="entry name" value="tonB_Cterm"/>
    <property type="match status" value="1"/>
</dbReference>
<dbReference type="InterPro" id="IPR037682">
    <property type="entry name" value="TonB_C"/>
</dbReference>
<keyword evidence="13" id="KW-1185">Reference proteome</keyword>
<evidence type="ECO:0000313" key="12">
    <source>
        <dbReference type="EMBL" id="ODS04116.1"/>
    </source>
</evidence>
<name>A0A1E3WEA6_9HYPH</name>
<dbReference type="GO" id="GO:0031992">
    <property type="term" value="F:energy transducer activity"/>
    <property type="evidence" value="ECO:0007669"/>
    <property type="project" value="TreeGrafter"/>
</dbReference>
<dbReference type="RefSeq" id="WP_069622669.1">
    <property type="nucleotide sequence ID" value="NZ_LPWD01000010.1"/>
</dbReference>
<dbReference type="PANTHER" id="PTHR33446">
    <property type="entry name" value="PROTEIN TONB-RELATED"/>
    <property type="match status" value="1"/>
</dbReference>
<evidence type="ECO:0000256" key="3">
    <source>
        <dbReference type="ARBA" id="ARBA00022448"/>
    </source>
</evidence>
<comment type="subcellular location">
    <subcellularLocation>
        <location evidence="1">Cell inner membrane</location>
        <topology evidence="1">Single-pass membrane protein</topology>
        <orientation evidence="1">Periplasmic side</orientation>
    </subcellularLocation>
</comment>
<organism evidence="12 13">
    <name type="scientific">Methyloceanibacter marginalis</name>
    <dbReference type="NCBI Taxonomy" id="1774971"/>
    <lineage>
        <taxon>Bacteria</taxon>
        <taxon>Pseudomonadati</taxon>
        <taxon>Pseudomonadota</taxon>
        <taxon>Alphaproteobacteria</taxon>
        <taxon>Hyphomicrobiales</taxon>
        <taxon>Hyphomicrobiaceae</taxon>
        <taxon>Methyloceanibacter</taxon>
    </lineage>
</organism>
<evidence type="ECO:0000256" key="9">
    <source>
        <dbReference type="ARBA" id="ARBA00023136"/>
    </source>
</evidence>
<dbReference type="PANTHER" id="PTHR33446:SF2">
    <property type="entry name" value="PROTEIN TONB"/>
    <property type="match status" value="1"/>
</dbReference>
<evidence type="ECO:0000259" key="11">
    <source>
        <dbReference type="PROSITE" id="PS52015"/>
    </source>
</evidence>
<proteinExistence type="inferred from homology"/>
<feature type="region of interest" description="Disordered" evidence="10">
    <location>
        <begin position="88"/>
        <end position="156"/>
    </location>
</feature>
<sequence>MALRLITWLVSLGIHGAFAAVMLWPSSSGAALEQGTGDDIMMIEQGIALQGVAKLGEDVVSVEAVEAPPVQTAAAQPLEQIEAIEEQKELPVEDVPEVKPVEEQQVLTSETGPEQENVIEPEEVEEVKPEEVTEPKREEVKEPEPEVKEQPLPQQVATVQQETVIAMRESSGEEKKGGDATAHRAYLGKLRTHLERSKVNPRTTLIGTAVVRLTVKSDGELVAHRIVKSSGSKQLDNAAMASIERASPFPAIPDEVGEETIEVSVPFKFSVR</sequence>
<dbReference type="EMBL" id="LPWD01000010">
    <property type="protein sequence ID" value="ODS04116.1"/>
    <property type="molecule type" value="Genomic_DNA"/>
</dbReference>
<comment type="caution">
    <text evidence="12">The sequence shown here is derived from an EMBL/GenBank/DDBJ whole genome shotgun (WGS) entry which is preliminary data.</text>
</comment>
<evidence type="ECO:0000256" key="10">
    <source>
        <dbReference type="SAM" id="MobiDB-lite"/>
    </source>
</evidence>
<evidence type="ECO:0000256" key="4">
    <source>
        <dbReference type="ARBA" id="ARBA00022475"/>
    </source>
</evidence>